<dbReference type="Pfam" id="PF06050">
    <property type="entry name" value="HGD-D"/>
    <property type="match status" value="1"/>
</dbReference>
<dbReference type="Gene3D" id="3.40.50.11900">
    <property type="match status" value="1"/>
</dbReference>
<protein>
    <submittedName>
        <fullName evidence="2">2-hydroxyacyl-CoA dehydratase</fullName>
    </submittedName>
</protein>
<organism evidence="2 3">
    <name type="scientific">Methanoliparum thermophilum</name>
    <dbReference type="NCBI Taxonomy" id="2491083"/>
    <lineage>
        <taxon>Archaea</taxon>
        <taxon>Methanobacteriati</taxon>
        <taxon>Methanobacteriota</taxon>
        <taxon>Candidatus Methanoliparia</taxon>
        <taxon>Candidatus Methanoliparales</taxon>
        <taxon>Candidatus Methanoliparaceae</taxon>
        <taxon>Candidatus Methanoliparum</taxon>
    </lineage>
</organism>
<dbReference type="Gene3D" id="3.40.50.11890">
    <property type="match status" value="1"/>
</dbReference>
<name>A0A520KTN6_METT2</name>
<dbReference type="EMBL" id="RXIF01000002">
    <property type="protein sequence ID" value="RZN65453.1"/>
    <property type="molecule type" value="Genomic_DNA"/>
</dbReference>
<dbReference type="Proteomes" id="UP000317158">
    <property type="component" value="Unassembled WGS sequence"/>
</dbReference>
<proteinExistence type="inferred from homology"/>
<dbReference type="InterPro" id="IPR010327">
    <property type="entry name" value="FldB/FldC_alpha/beta"/>
</dbReference>
<evidence type="ECO:0000313" key="2">
    <source>
        <dbReference type="EMBL" id="RZN65453.1"/>
    </source>
</evidence>
<evidence type="ECO:0000313" key="3">
    <source>
        <dbReference type="Proteomes" id="UP000317158"/>
    </source>
</evidence>
<dbReference type="AlphaFoldDB" id="A0A520KTN6"/>
<sequence length="365" mass="42457">MIEEFYDSGRIREYIQRGKRIIGTFCSYTPEEIIHAAGLVPVRLFGETVDIMNAYSYIPNWLCYYSKRTFEEGLIGNYDFLDGFVFLTSDDTNQLMYSIWKKNIKVEYSYMLQFPFSVDGTSKNFFTKVLEKFKRSLEDHYSVDITDKDLKDSIEVYNRYRSLLKELYKYRFYTPPKISGSDVLKINLAGYSMLKEEFNDKIEEYINKLSDEEGLPDKPRLYVTGIPIYDPLVFEMIESCGFTIVFDDLCNGSRNFDFEINETISNPIEAIAEGYLLKPTCGTCSRQKSLAIDERLSYINERLKTLNPDGIVIIGDKGCELCAFSQVELRKELAKIKPVLYLEIDFPLAKEQHRTRIEAFLESLS</sequence>
<evidence type="ECO:0000256" key="1">
    <source>
        <dbReference type="ARBA" id="ARBA00005806"/>
    </source>
</evidence>
<dbReference type="PANTHER" id="PTHR30548">
    <property type="entry name" value="2-HYDROXYGLUTARYL-COA DEHYDRATASE, D-COMPONENT-RELATED"/>
    <property type="match status" value="1"/>
</dbReference>
<comment type="caution">
    <text evidence="2">The sequence shown here is derived from an EMBL/GenBank/DDBJ whole genome shotgun (WGS) entry which is preliminary data.</text>
</comment>
<comment type="similarity">
    <text evidence="1">Belongs to the FldB/FldC dehydratase alpha/beta subunit family.</text>
</comment>
<accession>A0A520KTN6</accession>
<gene>
    <name evidence="2" type="ORF">EF806_00745</name>
</gene>
<dbReference type="PANTHER" id="PTHR30548:SF1">
    <property type="entry name" value="DEHYDRATASE SUBUNIT MJ0007-RELATED"/>
    <property type="match status" value="1"/>
</dbReference>
<dbReference type="Gene3D" id="1.20.1270.370">
    <property type="match status" value="1"/>
</dbReference>
<reference evidence="2 3" key="1">
    <citation type="journal article" date="2019" name="Nat. Microbiol.">
        <title>Wide diversity of methane and short-chain alkane metabolisms in uncultured archaea.</title>
        <authorList>
            <person name="Borrel G."/>
            <person name="Adam P.S."/>
            <person name="McKay L.J."/>
            <person name="Chen L.X."/>
            <person name="Sierra-Garcia I.N."/>
            <person name="Sieber C.M."/>
            <person name="Letourneur Q."/>
            <person name="Ghozlane A."/>
            <person name="Andersen G.L."/>
            <person name="Li W.J."/>
            <person name="Hallam S.J."/>
            <person name="Muyzer G."/>
            <person name="de Oliveira V.M."/>
            <person name="Inskeep W.P."/>
            <person name="Banfield J.F."/>
            <person name="Gribaldo S."/>
        </authorList>
    </citation>
    <scope>NUCLEOTIDE SEQUENCE [LARGE SCALE GENOMIC DNA]</scope>
    <source>
        <strain evidence="2">NM1a</strain>
    </source>
</reference>